<organism evidence="1 2">
    <name type="scientific">Oricola thermophila</name>
    <dbReference type="NCBI Taxonomy" id="2742145"/>
    <lineage>
        <taxon>Bacteria</taxon>
        <taxon>Pseudomonadati</taxon>
        <taxon>Pseudomonadota</taxon>
        <taxon>Alphaproteobacteria</taxon>
        <taxon>Hyphomicrobiales</taxon>
        <taxon>Ahrensiaceae</taxon>
        <taxon>Oricola</taxon>
    </lineage>
</organism>
<evidence type="ECO:0000313" key="2">
    <source>
        <dbReference type="Proteomes" id="UP000509367"/>
    </source>
</evidence>
<sequence length="221" mass="23481">MTFRFGFSAIVLVLLLAIGGCKLVKYSDDPARTGSASGTASLQGQDAESGLVEMWDEKVVPHFRDEATDLAVLLPAIRSDLDAAGKEYGHRQEGGFGAWNFATRLTGVIVAANTETRAATAGVDIDDDDIADATLQLGPVIRGTSVRDTLPFIDFSDYRDQIAFAQLSRSLNGRAYETALKDLDREGLVGQRIAVSGAMSLTAADEDVLITPVVVSKGGNQ</sequence>
<dbReference type="Pfam" id="PF10054">
    <property type="entry name" value="DUF2291"/>
    <property type="match status" value="1"/>
</dbReference>
<dbReference type="KEGG" id="orm:HTY61_08775"/>
<protein>
    <submittedName>
        <fullName evidence="1">DUF2291 domain-containing protein</fullName>
    </submittedName>
</protein>
<dbReference type="AlphaFoldDB" id="A0A6N1VHR4"/>
<dbReference type="SUPFAM" id="SSF141318">
    <property type="entry name" value="TM0957-like"/>
    <property type="match status" value="1"/>
</dbReference>
<dbReference type="Proteomes" id="UP000509367">
    <property type="component" value="Chromosome"/>
</dbReference>
<dbReference type="InterPro" id="IPR014582">
    <property type="entry name" value="UCP033535_lipo"/>
</dbReference>
<dbReference type="PIRSF" id="PIRSF033535">
    <property type="entry name" value="UCP033535_plp"/>
    <property type="match status" value="1"/>
</dbReference>
<accession>A0A6N1VHR4</accession>
<dbReference type="RefSeq" id="WP_175276430.1">
    <property type="nucleotide sequence ID" value="NZ_CP054836.1"/>
</dbReference>
<dbReference type="PROSITE" id="PS51257">
    <property type="entry name" value="PROKAR_LIPOPROTEIN"/>
    <property type="match status" value="1"/>
</dbReference>
<proteinExistence type="predicted"/>
<gene>
    <name evidence="1" type="ORF">HTY61_08775</name>
</gene>
<name>A0A6N1VHR4_9HYPH</name>
<keyword evidence="2" id="KW-1185">Reference proteome</keyword>
<reference evidence="1 2" key="1">
    <citation type="submission" date="2020-06" db="EMBL/GenBank/DDBJ databases">
        <title>Oricola thermophila sp. nov. isolated from a tidal sediments.</title>
        <authorList>
            <person name="Kwon K.K."/>
            <person name="Yang S.-H."/>
            <person name="Park M.-J."/>
        </authorList>
    </citation>
    <scope>NUCLEOTIDE SEQUENCE [LARGE SCALE GENOMIC DNA]</scope>
    <source>
        <strain evidence="1 2">MEBiC13590</strain>
    </source>
</reference>
<evidence type="ECO:0000313" key="1">
    <source>
        <dbReference type="EMBL" id="QKV18537.1"/>
    </source>
</evidence>
<dbReference type="InterPro" id="IPR036215">
    <property type="entry name" value="TM0957-like_sf"/>
</dbReference>
<dbReference type="EMBL" id="CP054836">
    <property type="protein sequence ID" value="QKV18537.1"/>
    <property type="molecule type" value="Genomic_DNA"/>
</dbReference>